<accession>A0A401TEU5</accession>
<dbReference type="EMBL" id="BEZZ01052721">
    <property type="protein sequence ID" value="GCC41163.1"/>
    <property type="molecule type" value="Genomic_DNA"/>
</dbReference>
<sequence>MPVRVCSPDQASAGVSPRPGQCGSESQTRPIWECAPDQASAEVSPDQARAGVSCGDKPVRA</sequence>
<feature type="non-terminal residue" evidence="2">
    <location>
        <position position="61"/>
    </location>
</feature>
<dbReference type="Proteomes" id="UP000287033">
    <property type="component" value="Unassembled WGS sequence"/>
</dbReference>
<gene>
    <name evidence="2" type="ORF">chiPu_0025137</name>
</gene>
<evidence type="ECO:0000256" key="1">
    <source>
        <dbReference type="SAM" id="MobiDB-lite"/>
    </source>
</evidence>
<organism evidence="2 3">
    <name type="scientific">Chiloscyllium punctatum</name>
    <name type="common">Brownbanded bambooshark</name>
    <name type="synonym">Hemiscyllium punctatum</name>
    <dbReference type="NCBI Taxonomy" id="137246"/>
    <lineage>
        <taxon>Eukaryota</taxon>
        <taxon>Metazoa</taxon>
        <taxon>Chordata</taxon>
        <taxon>Craniata</taxon>
        <taxon>Vertebrata</taxon>
        <taxon>Chondrichthyes</taxon>
        <taxon>Elasmobranchii</taxon>
        <taxon>Galeomorphii</taxon>
        <taxon>Galeoidea</taxon>
        <taxon>Orectolobiformes</taxon>
        <taxon>Hemiscylliidae</taxon>
        <taxon>Chiloscyllium</taxon>
    </lineage>
</organism>
<keyword evidence="3" id="KW-1185">Reference proteome</keyword>
<dbReference type="AlphaFoldDB" id="A0A401TEU5"/>
<comment type="caution">
    <text evidence="2">The sequence shown here is derived from an EMBL/GenBank/DDBJ whole genome shotgun (WGS) entry which is preliminary data.</text>
</comment>
<name>A0A401TEU5_CHIPU</name>
<evidence type="ECO:0000313" key="3">
    <source>
        <dbReference type="Proteomes" id="UP000287033"/>
    </source>
</evidence>
<feature type="region of interest" description="Disordered" evidence="1">
    <location>
        <begin position="1"/>
        <end position="61"/>
    </location>
</feature>
<protein>
    <submittedName>
        <fullName evidence="2">Uncharacterized protein</fullName>
    </submittedName>
</protein>
<proteinExistence type="predicted"/>
<evidence type="ECO:0000313" key="2">
    <source>
        <dbReference type="EMBL" id="GCC41163.1"/>
    </source>
</evidence>
<reference evidence="2 3" key="1">
    <citation type="journal article" date="2018" name="Nat. Ecol. Evol.">
        <title>Shark genomes provide insights into elasmobranch evolution and the origin of vertebrates.</title>
        <authorList>
            <person name="Hara Y"/>
            <person name="Yamaguchi K"/>
            <person name="Onimaru K"/>
            <person name="Kadota M"/>
            <person name="Koyanagi M"/>
            <person name="Keeley SD"/>
            <person name="Tatsumi K"/>
            <person name="Tanaka K"/>
            <person name="Motone F"/>
            <person name="Kageyama Y"/>
            <person name="Nozu R"/>
            <person name="Adachi N"/>
            <person name="Nishimura O"/>
            <person name="Nakagawa R"/>
            <person name="Tanegashima C"/>
            <person name="Kiyatake I"/>
            <person name="Matsumoto R"/>
            <person name="Murakumo K"/>
            <person name="Nishida K"/>
            <person name="Terakita A"/>
            <person name="Kuratani S"/>
            <person name="Sato K"/>
            <person name="Hyodo S Kuraku.S."/>
        </authorList>
    </citation>
    <scope>NUCLEOTIDE SEQUENCE [LARGE SCALE GENOMIC DNA]</scope>
</reference>